<accession>A0A7W9V295</accession>
<evidence type="ECO:0000313" key="2">
    <source>
        <dbReference type="EMBL" id="MBB5940035.1"/>
    </source>
</evidence>
<dbReference type="EMBL" id="JACHJL010000032">
    <property type="protein sequence ID" value="MBB5940035.1"/>
    <property type="molecule type" value="Genomic_DNA"/>
</dbReference>
<evidence type="ECO:0000256" key="1">
    <source>
        <dbReference type="SAM" id="MobiDB-lite"/>
    </source>
</evidence>
<sequence>MSEQEQGSGRGPGDRRGGADLSREAETLSYFKGKIDKILHDLESSPAAKSKISDQTITRAAYGTGFSAADDLASMYDKVHGRLEKFSRTLGEQLEALGIAVQIADRGYDGIDAQQAARLQQIQRRTRADYKSMNEDQPIEHGTGSVDTASGGTGGSGSDFR</sequence>
<feature type="compositionally biased region" description="Gly residues" evidence="1">
    <location>
        <begin position="151"/>
        <end position="161"/>
    </location>
</feature>
<proteinExistence type="predicted"/>
<dbReference type="Proteomes" id="UP000588098">
    <property type="component" value="Unassembled WGS sequence"/>
</dbReference>
<organism evidence="2 3">
    <name type="scientific">Streptomyces zagrosensis</name>
    <dbReference type="NCBI Taxonomy" id="1042984"/>
    <lineage>
        <taxon>Bacteria</taxon>
        <taxon>Bacillati</taxon>
        <taxon>Actinomycetota</taxon>
        <taxon>Actinomycetes</taxon>
        <taxon>Kitasatosporales</taxon>
        <taxon>Streptomycetaceae</taxon>
        <taxon>Streptomyces</taxon>
    </lineage>
</organism>
<keyword evidence="3" id="KW-1185">Reference proteome</keyword>
<gene>
    <name evidence="2" type="ORF">FHS42_007133</name>
</gene>
<reference evidence="2 3" key="1">
    <citation type="submission" date="2020-08" db="EMBL/GenBank/DDBJ databases">
        <title>Genomic Encyclopedia of Type Strains, Phase III (KMG-III): the genomes of soil and plant-associated and newly described type strains.</title>
        <authorList>
            <person name="Whitman W."/>
        </authorList>
    </citation>
    <scope>NUCLEOTIDE SEQUENCE [LARGE SCALE GENOMIC DNA]</scope>
    <source>
        <strain evidence="2 3">CECT 8305</strain>
    </source>
</reference>
<evidence type="ECO:0000313" key="3">
    <source>
        <dbReference type="Proteomes" id="UP000588098"/>
    </source>
</evidence>
<dbReference type="AlphaFoldDB" id="A0A7W9V295"/>
<dbReference type="RefSeq" id="WP_184579851.1">
    <property type="nucleotide sequence ID" value="NZ_JACHJL010000032.1"/>
</dbReference>
<feature type="compositionally biased region" description="Basic and acidic residues" evidence="1">
    <location>
        <begin position="12"/>
        <end position="22"/>
    </location>
</feature>
<feature type="region of interest" description="Disordered" evidence="1">
    <location>
        <begin position="123"/>
        <end position="161"/>
    </location>
</feature>
<name>A0A7W9V295_9ACTN</name>
<protein>
    <submittedName>
        <fullName evidence="2">Uncharacterized protein</fullName>
    </submittedName>
</protein>
<comment type="caution">
    <text evidence="2">The sequence shown here is derived from an EMBL/GenBank/DDBJ whole genome shotgun (WGS) entry which is preliminary data.</text>
</comment>
<feature type="region of interest" description="Disordered" evidence="1">
    <location>
        <begin position="1"/>
        <end position="22"/>
    </location>
</feature>